<protein>
    <recommendedName>
        <fullName evidence="2">Pectate lyase domain-containing protein</fullName>
    </recommendedName>
</protein>
<dbReference type="EMBL" id="NMUH01001415">
    <property type="protein sequence ID" value="MQL92142.1"/>
    <property type="molecule type" value="Genomic_DNA"/>
</dbReference>
<dbReference type="AlphaFoldDB" id="A0A843V192"/>
<dbReference type="SMART" id="SM00656">
    <property type="entry name" value="Amb_all"/>
    <property type="match status" value="1"/>
</dbReference>
<proteinExistence type="predicted"/>
<keyword evidence="4" id="KW-1185">Reference proteome</keyword>
<accession>A0A843V192</accession>
<dbReference type="GO" id="GO:0030570">
    <property type="term" value="F:pectate lyase activity"/>
    <property type="evidence" value="ECO:0007669"/>
    <property type="project" value="InterPro"/>
</dbReference>
<evidence type="ECO:0000256" key="1">
    <source>
        <dbReference type="ARBA" id="ARBA00023239"/>
    </source>
</evidence>
<reference evidence="3" key="1">
    <citation type="submission" date="2017-07" db="EMBL/GenBank/DDBJ databases">
        <title>Taro Niue Genome Assembly and Annotation.</title>
        <authorList>
            <person name="Atibalentja N."/>
            <person name="Keating K."/>
            <person name="Fields C.J."/>
        </authorList>
    </citation>
    <scope>NUCLEOTIDE SEQUENCE</scope>
    <source>
        <strain evidence="3">Niue_2</strain>
        <tissue evidence="3">Leaf</tissue>
    </source>
</reference>
<gene>
    <name evidence="3" type="ORF">Taro_024747</name>
</gene>
<dbReference type="InterPro" id="IPR039448">
    <property type="entry name" value="Beta_helix"/>
</dbReference>
<dbReference type="InterPro" id="IPR045032">
    <property type="entry name" value="PEL"/>
</dbReference>
<name>A0A843V192_COLES</name>
<dbReference type="InterPro" id="IPR012334">
    <property type="entry name" value="Pectin_lyas_fold"/>
</dbReference>
<dbReference type="Pfam" id="PF13229">
    <property type="entry name" value="Beta_helix"/>
    <property type="match status" value="1"/>
</dbReference>
<dbReference type="Proteomes" id="UP000652761">
    <property type="component" value="Unassembled WGS sequence"/>
</dbReference>
<dbReference type="Gene3D" id="2.160.20.10">
    <property type="entry name" value="Single-stranded right-handed beta-helix, Pectin lyase-like"/>
    <property type="match status" value="1"/>
</dbReference>
<organism evidence="3 4">
    <name type="scientific">Colocasia esculenta</name>
    <name type="common">Wild taro</name>
    <name type="synonym">Arum esculentum</name>
    <dbReference type="NCBI Taxonomy" id="4460"/>
    <lineage>
        <taxon>Eukaryota</taxon>
        <taxon>Viridiplantae</taxon>
        <taxon>Streptophyta</taxon>
        <taxon>Embryophyta</taxon>
        <taxon>Tracheophyta</taxon>
        <taxon>Spermatophyta</taxon>
        <taxon>Magnoliopsida</taxon>
        <taxon>Liliopsida</taxon>
        <taxon>Araceae</taxon>
        <taxon>Aroideae</taxon>
        <taxon>Colocasieae</taxon>
        <taxon>Colocasia</taxon>
    </lineage>
</organism>
<evidence type="ECO:0000313" key="3">
    <source>
        <dbReference type="EMBL" id="MQL92142.1"/>
    </source>
</evidence>
<dbReference type="PANTHER" id="PTHR31683:SF80">
    <property type="entry name" value="PECTATE LYASE 16-RELATED"/>
    <property type="match status" value="1"/>
</dbReference>
<comment type="caution">
    <text evidence="3">The sequence shown here is derived from an EMBL/GenBank/DDBJ whole genome shotgun (WGS) entry which is preliminary data.</text>
</comment>
<dbReference type="PANTHER" id="PTHR31683">
    <property type="entry name" value="PECTATE LYASE 18-RELATED"/>
    <property type="match status" value="1"/>
</dbReference>
<feature type="domain" description="Pectate lyase" evidence="2">
    <location>
        <begin position="1"/>
        <end position="165"/>
    </location>
</feature>
<dbReference type="OrthoDB" id="1932461at2759"/>
<dbReference type="InterPro" id="IPR002022">
    <property type="entry name" value="Pec_lyase"/>
</dbReference>
<evidence type="ECO:0000259" key="2">
    <source>
        <dbReference type="SMART" id="SM00656"/>
    </source>
</evidence>
<evidence type="ECO:0000313" key="4">
    <source>
        <dbReference type="Proteomes" id="UP000652761"/>
    </source>
</evidence>
<dbReference type="InterPro" id="IPR011050">
    <property type="entry name" value="Pectin_lyase_fold/virulence"/>
</dbReference>
<dbReference type="SUPFAM" id="SSF51126">
    <property type="entry name" value="Pectin lyase-like"/>
    <property type="match status" value="1"/>
</dbReference>
<keyword evidence="1" id="KW-0456">Lyase</keyword>
<sequence>MVDSFKTIDGRGAQVEITGGPCITVQGADHVIIHSLSIHDCTPGKPRLLRSSPSHVGHRLGSDGDAITIFASSNVWIIHCRLSHCYNGLIDVTHGSTSVTISNSHFSNHDKVLIGHRTIYSGFNFLNGGSSSFGLIDVDELEQLHKHLLGGGHNDGNANTVGACAHICSGSEFHGGATTRRKMTRMPGAGGDDRNPT</sequence>